<name>A0A010RW06_9PEZI</name>
<evidence type="ECO:0000259" key="2">
    <source>
        <dbReference type="Pfam" id="PF00107"/>
    </source>
</evidence>
<dbReference type="EMBL" id="JARH01000845">
    <property type="protein sequence ID" value="EXF76413.1"/>
    <property type="molecule type" value="Genomic_DNA"/>
</dbReference>
<evidence type="ECO:0000313" key="3">
    <source>
        <dbReference type="EMBL" id="EXF76413.1"/>
    </source>
</evidence>
<feature type="chain" id="PRO_5001456751" evidence="1">
    <location>
        <begin position="17"/>
        <end position="148"/>
    </location>
</feature>
<proteinExistence type="predicted"/>
<dbReference type="PANTHER" id="PTHR44013:SF1">
    <property type="entry name" value="ZINC-TYPE ALCOHOL DEHYDROGENASE-LIKE PROTEIN C16A3.02C"/>
    <property type="match status" value="1"/>
</dbReference>
<gene>
    <name evidence="3" type="ORF">CFIO01_09779</name>
</gene>
<keyword evidence="1" id="KW-0732">Signal</keyword>
<feature type="domain" description="Alcohol dehydrogenase-like C-terminal" evidence="2">
    <location>
        <begin position="11"/>
        <end position="94"/>
    </location>
</feature>
<dbReference type="KEGG" id="cfj:CFIO01_09779"/>
<dbReference type="OrthoDB" id="3509362at2759"/>
<dbReference type="HOGENOM" id="CLU_1758652_0_0_1"/>
<dbReference type="Pfam" id="PF00107">
    <property type="entry name" value="ADH_zinc_N"/>
    <property type="match status" value="1"/>
</dbReference>
<protein>
    <submittedName>
        <fullName evidence="3">Zinc-binding dehydrogenase</fullName>
    </submittedName>
</protein>
<evidence type="ECO:0000256" key="1">
    <source>
        <dbReference type="SAM" id="SignalP"/>
    </source>
</evidence>
<dbReference type="SUPFAM" id="SSF51735">
    <property type="entry name" value="NAD(P)-binding Rossmann-fold domains"/>
    <property type="match status" value="1"/>
</dbReference>
<evidence type="ECO:0000313" key="4">
    <source>
        <dbReference type="Proteomes" id="UP000020467"/>
    </source>
</evidence>
<dbReference type="eggNOG" id="KOG1198">
    <property type="taxonomic scope" value="Eukaryota"/>
</dbReference>
<dbReference type="InterPro" id="IPR052733">
    <property type="entry name" value="Chloroplast_QOR"/>
</dbReference>
<dbReference type="Gene3D" id="3.40.50.720">
    <property type="entry name" value="NAD(P)-binding Rossmann-like Domain"/>
    <property type="match status" value="1"/>
</dbReference>
<dbReference type="AlphaFoldDB" id="A0A010RW06"/>
<organism evidence="3 4">
    <name type="scientific">Colletotrichum fioriniae PJ7</name>
    <dbReference type="NCBI Taxonomy" id="1445577"/>
    <lineage>
        <taxon>Eukaryota</taxon>
        <taxon>Fungi</taxon>
        <taxon>Dikarya</taxon>
        <taxon>Ascomycota</taxon>
        <taxon>Pezizomycotina</taxon>
        <taxon>Sordariomycetes</taxon>
        <taxon>Hypocreomycetidae</taxon>
        <taxon>Glomerellales</taxon>
        <taxon>Glomerellaceae</taxon>
        <taxon>Colletotrichum</taxon>
        <taxon>Colletotrichum acutatum species complex</taxon>
    </lineage>
</organism>
<dbReference type="Proteomes" id="UP000020467">
    <property type="component" value="Unassembled WGS sequence"/>
</dbReference>
<dbReference type="PANTHER" id="PTHR44013">
    <property type="entry name" value="ZINC-TYPE ALCOHOL DEHYDROGENASE-LIKE PROTEIN C16A3.02C"/>
    <property type="match status" value="1"/>
</dbReference>
<dbReference type="InterPro" id="IPR036291">
    <property type="entry name" value="NAD(P)-bd_dom_sf"/>
</dbReference>
<comment type="caution">
    <text evidence="3">The sequence shown here is derived from an EMBL/GenBank/DDBJ whole genome shotgun (WGS) entry which is preliminary data.</text>
</comment>
<sequence>MKVLVTGASGAVGVLAVQLAAQLSGDRIIALASQRSHENLKQLGSEVLNYNDSGWISSIGGVNVVIDTVGQSILGDAWKVMAEDGMIITVANPPPPWAFGDVVPEESLERPEDRCKYFIVSPNAEKLYRTSEMVEVGALKALAVKWFL</sequence>
<dbReference type="InterPro" id="IPR013149">
    <property type="entry name" value="ADH-like_C"/>
</dbReference>
<feature type="signal peptide" evidence="1">
    <location>
        <begin position="1"/>
        <end position="16"/>
    </location>
</feature>
<keyword evidence="4" id="KW-1185">Reference proteome</keyword>
<accession>A0A010RW06</accession>
<reference evidence="3 4" key="1">
    <citation type="submission" date="2014-02" db="EMBL/GenBank/DDBJ databases">
        <title>The genome sequence of Colletotrichum fioriniae PJ7.</title>
        <authorList>
            <person name="Baroncelli R."/>
            <person name="Thon M.R."/>
        </authorList>
    </citation>
    <scope>NUCLEOTIDE SEQUENCE [LARGE SCALE GENOMIC DNA]</scope>
    <source>
        <strain evidence="3 4">PJ7</strain>
    </source>
</reference>